<keyword evidence="4 5" id="KW-0472">Membrane</keyword>
<evidence type="ECO:0000259" key="6">
    <source>
        <dbReference type="PROSITE" id="PS50850"/>
    </source>
</evidence>
<dbReference type="GO" id="GO:0030672">
    <property type="term" value="C:synaptic vesicle membrane"/>
    <property type="evidence" value="ECO:0000318"/>
    <property type="project" value="GO_Central"/>
</dbReference>
<evidence type="ECO:0000256" key="4">
    <source>
        <dbReference type="ARBA" id="ARBA00023136"/>
    </source>
</evidence>
<dbReference type="GO" id="GO:0050803">
    <property type="term" value="P:regulation of synapse structure or activity"/>
    <property type="evidence" value="ECO:0000318"/>
    <property type="project" value="GO_Central"/>
</dbReference>
<dbReference type="GO" id="GO:0098700">
    <property type="term" value="P:neurotransmitter loading into synaptic vesicle"/>
    <property type="evidence" value="ECO:0000318"/>
    <property type="project" value="GO_Central"/>
</dbReference>
<keyword evidence="3 5" id="KW-1133">Transmembrane helix</keyword>
<dbReference type="GeneID" id="118432564"/>
<dbReference type="GO" id="GO:0005313">
    <property type="term" value="F:L-glutamate transmembrane transporter activity"/>
    <property type="evidence" value="ECO:0000318"/>
    <property type="project" value="GO_Central"/>
</dbReference>
<keyword evidence="7" id="KW-1185">Reference proteome</keyword>
<dbReference type="Proteomes" id="UP000001554">
    <property type="component" value="Chromosome 15"/>
</dbReference>
<accession>A0A9J7MF65</accession>
<dbReference type="OMA" id="AVWACIL"/>
<reference evidence="7" key="1">
    <citation type="journal article" date="2020" name="Nat. Ecol. Evol.">
        <title>Deeply conserved synteny resolves early events in vertebrate evolution.</title>
        <authorList>
            <person name="Simakov O."/>
            <person name="Marletaz F."/>
            <person name="Yue J.X."/>
            <person name="O'Connell B."/>
            <person name="Jenkins J."/>
            <person name="Brandt A."/>
            <person name="Calef R."/>
            <person name="Tung C.H."/>
            <person name="Huang T.K."/>
            <person name="Schmutz J."/>
            <person name="Satoh N."/>
            <person name="Yu J.K."/>
            <person name="Putnam N.H."/>
            <person name="Green R.E."/>
            <person name="Rokhsar D.S."/>
        </authorList>
    </citation>
    <scope>NUCLEOTIDE SEQUENCE [LARGE SCALE GENOMIC DNA]</scope>
    <source>
        <strain evidence="7">S238N-H82</strain>
    </source>
</reference>
<feature type="transmembrane region" description="Helical" evidence="5">
    <location>
        <begin position="337"/>
        <end position="363"/>
    </location>
</feature>
<proteinExistence type="predicted"/>
<feature type="transmembrane region" description="Helical" evidence="5">
    <location>
        <begin position="277"/>
        <end position="302"/>
    </location>
</feature>
<dbReference type="KEGG" id="bfo:118432564"/>
<keyword evidence="2 5" id="KW-0812">Transmembrane</keyword>
<evidence type="ECO:0000313" key="8">
    <source>
        <dbReference type="RefSeq" id="XP_035700077.1"/>
    </source>
</evidence>
<dbReference type="PROSITE" id="PS50850">
    <property type="entry name" value="MFS"/>
    <property type="match status" value="1"/>
</dbReference>
<evidence type="ECO:0000256" key="2">
    <source>
        <dbReference type="ARBA" id="ARBA00022692"/>
    </source>
</evidence>
<dbReference type="InterPro" id="IPR020846">
    <property type="entry name" value="MFS_dom"/>
</dbReference>
<dbReference type="RefSeq" id="XP_035700077.1">
    <property type="nucleotide sequence ID" value="XM_035844184.1"/>
</dbReference>
<dbReference type="GO" id="GO:0005326">
    <property type="term" value="F:neurotransmitter transmembrane transporter activity"/>
    <property type="evidence" value="ECO:0000318"/>
    <property type="project" value="GO_Central"/>
</dbReference>
<comment type="subcellular location">
    <subcellularLocation>
        <location evidence="1">Membrane</location>
        <topology evidence="1">Multi-pass membrane protein</topology>
    </subcellularLocation>
</comment>
<dbReference type="GO" id="GO:0035249">
    <property type="term" value="P:synaptic transmission, glutamatergic"/>
    <property type="evidence" value="ECO:0000318"/>
    <property type="project" value="GO_Central"/>
</dbReference>
<name>A0A9J7MF65_BRAFL</name>
<dbReference type="PANTHER" id="PTHR11662:SF456">
    <property type="entry name" value="VESICULAR GLUTAMATE TRANSPORTER, ISOFORM A"/>
    <property type="match status" value="1"/>
</dbReference>
<dbReference type="PANTHER" id="PTHR11662">
    <property type="entry name" value="SOLUTE CARRIER FAMILY 17"/>
    <property type="match status" value="1"/>
</dbReference>
<reference evidence="8" key="2">
    <citation type="submission" date="2025-08" db="UniProtKB">
        <authorList>
            <consortium name="RefSeq"/>
        </authorList>
    </citation>
    <scope>IDENTIFICATION</scope>
    <source>
        <strain evidence="8">S238N-H82</strain>
        <tissue evidence="8">Testes</tissue>
    </source>
</reference>
<evidence type="ECO:0000256" key="3">
    <source>
        <dbReference type="ARBA" id="ARBA00022989"/>
    </source>
</evidence>
<dbReference type="InterPro" id="IPR050382">
    <property type="entry name" value="MFS_Na/Anion_cotransporter"/>
</dbReference>
<dbReference type="InterPro" id="IPR011701">
    <property type="entry name" value="MFS"/>
</dbReference>
<gene>
    <name evidence="8" type="primary">LOC118432564</name>
</gene>
<evidence type="ECO:0000313" key="7">
    <source>
        <dbReference type="Proteomes" id="UP000001554"/>
    </source>
</evidence>
<feature type="transmembrane region" description="Helical" evidence="5">
    <location>
        <begin position="156"/>
        <end position="180"/>
    </location>
</feature>
<feature type="domain" description="Major facilitator superfamily (MFS) profile" evidence="6">
    <location>
        <begin position="18"/>
        <end position="415"/>
    </location>
</feature>
<feature type="transmembrane region" description="Helical" evidence="5">
    <location>
        <begin position="235"/>
        <end position="257"/>
    </location>
</feature>
<dbReference type="InterPro" id="IPR036259">
    <property type="entry name" value="MFS_trans_sf"/>
</dbReference>
<dbReference type="SUPFAM" id="SSF103473">
    <property type="entry name" value="MFS general substrate transporter"/>
    <property type="match status" value="1"/>
</dbReference>
<dbReference type="Pfam" id="PF07690">
    <property type="entry name" value="MFS_1"/>
    <property type="match status" value="1"/>
</dbReference>
<protein>
    <submittedName>
        <fullName evidence="8">Vesicular glutamate transporter 3-like</fullName>
    </submittedName>
</protein>
<feature type="transmembrane region" description="Helical" evidence="5">
    <location>
        <begin position="186"/>
        <end position="205"/>
    </location>
</feature>
<dbReference type="OrthoDB" id="2985014at2759"/>
<evidence type="ECO:0000256" key="5">
    <source>
        <dbReference type="SAM" id="Phobius"/>
    </source>
</evidence>
<sequence>MVDSDSSSEAIPTSKKLLCGLVFTAMLLQYAGRTSVSVVLVQLQESTSNITNASVSKPHVGYSQFQVGVILSSVYAGMLPSSFIGGFLAYRYRAMRVLLTSVGINSVVHCLGPVMFQRFETAVTQRVLAGLAEGTSEPAAYGVLGEYMLPRQSARVAPFVFSGFYFGQFLGLISTGFITQRLSWKVTFYLFGCLGIVWTIVSVGVEATGVAKKHEKDETAEKDNGKITNMKSVPFCRILTSGAVWALILLHVLSYTWDPNLLPLYFNQGFGTKVELAGMLAGIPILAFAALEQLFALFGNFLCKYVTTTVARKAMAVTACLCVSGCLVVAAFTTNFAVAACFVAVSFGCSAARVAGMFFSFFFNLEPRVQGLGSHFAIRLPCFCPSCVVKSDERRGSGSANKYCALDTVDNNSLP</sequence>
<organism evidence="7 8">
    <name type="scientific">Branchiostoma floridae</name>
    <name type="common">Florida lancelet</name>
    <name type="synonym">Amphioxus</name>
    <dbReference type="NCBI Taxonomy" id="7739"/>
    <lineage>
        <taxon>Eukaryota</taxon>
        <taxon>Metazoa</taxon>
        <taxon>Chordata</taxon>
        <taxon>Cephalochordata</taxon>
        <taxon>Leptocardii</taxon>
        <taxon>Amphioxiformes</taxon>
        <taxon>Branchiostomatidae</taxon>
        <taxon>Branchiostoma</taxon>
    </lineage>
</organism>
<dbReference type="GO" id="GO:0060076">
    <property type="term" value="C:excitatory synapse"/>
    <property type="evidence" value="ECO:0000318"/>
    <property type="project" value="GO_Central"/>
</dbReference>
<dbReference type="Gene3D" id="1.20.1250.20">
    <property type="entry name" value="MFS general substrate transporter like domains"/>
    <property type="match status" value="1"/>
</dbReference>
<feature type="transmembrane region" description="Helical" evidence="5">
    <location>
        <begin position="314"/>
        <end position="331"/>
    </location>
</feature>
<feature type="transmembrane region" description="Helical" evidence="5">
    <location>
        <begin position="65"/>
        <end position="90"/>
    </location>
</feature>
<evidence type="ECO:0000256" key="1">
    <source>
        <dbReference type="ARBA" id="ARBA00004141"/>
    </source>
</evidence>
<dbReference type="AlphaFoldDB" id="A0A9J7MF65"/>